<evidence type="ECO:0000256" key="6">
    <source>
        <dbReference type="SAM" id="Phobius"/>
    </source>
</evidence>
<evidence type="ECO:0000256" key="2">
    <source>
        <dbReference type="ARBA" id="ARBA00022692"/>
    </source>
</evidence>
<accession>A0A1E3VQM5</accession>
<evidence type="ECO:0000256" key="5">
    <source>
        <dbReference type="SAM" id="MobiDB-lite"/>
    </source>
</evidence>
<organism evidence="7 8">
    <name type="scientific">Methyloceanibacter stevinii</name>
    <dbReference type="NCBI Taxonomy" id="1774970"/>
    <lineage>
        <taxon>Bacteria</taxon>
        <taxon>Pseudomonadati</taxon>
        <taxon>Pseudomonadota</taxon>
        <taxon>Alphaproteobacteria</taxon>
        <taxon>Hyphomicrobiales</taxon>
        <taxon>Hyphomicrobiaceae</taxon>
        <taxon>Methyloceanibacter</taxon>
    </lineage>
</organism>
<evidence type="ECO:0000256" key="3">
    <source>
        <dbReference type="ARBA" id="ARBA00022989"/>
    </source>
</evidence>
<evidence type="ECO:0000256" key="4">
    <source>
        <dbReference type="ARBA" id="ARBA00023136"/>
    </source>
</evidence>
<reference evidence="7 8" key="1">
    <citation type="journal article" date="2016" name="Environ. Microbiol.">
        <title>New Methyloceanibacter diversity from North Sea sediments includes methanotroph containing solely the soluble methane monooxygenase.</title>
        <authorList>
            <person name="Vekeman B."/>
            <person name="Kerckhof F.M."/>
            <person name="Cremers G."/>
            <person name="de Vos P."/>
            <person name="Vandamme P."/>
            <person name="Boon N."/>
            <person name="Op den Camp H.J."/>
            <person name="Heylen K."/>
        </authorList>
    </citation>
    <scope>NUCLEOTIDE SEQUENCE [LARGE SCALE GENOMIC DNA]</scope>
    <source>
        <strain evidence="7 8">R-67176</strain>
    </source>
</reference>
<sequence length="242" mass="26231">MLSAARQAFGELFSPPFRSVMVKCVAFTLALLAGLFIAIQWSFAYFVAWPDWIETSVQVLGGLALVAASIFLIPPVTSLIAGLYLDDIAAVVEQQGFPADPPGRELPIARSIWLAIRFFFIVLLVNLVALLLLLVPGVNLIAFYVGNGYLLGREYFELAAMRHVSGREAKRIRKANSTTVLLCGLVIAAVASVPILNLITPLFATGFMVRMWKRIAAKTKSGLPGAGQRGTVQEPVAQTTRV</sequence>
<comment type="subcellular location">
    <subcellularLocation>
        <location evidence="1">Membrane</location>
        <topology evidence="1">Multi-pass membrane protein</topology>
    </subcellularLocation>
</comment>
<keyword evidence="4 6" id="KW-0472">Membrane</keyword>
<dbReference type="AlphaFoldDB" id="A0A1E3VQM5"/>
<gene>
    <name evidence="7" type="ORF">AUC70_02950</name>
</gene>
<dbReference type="Proteomes" id="UP000094172">
    <property type="component" value="Unassembled WGS sequence"/>
</dbReference>
<evidence type="ECO:0000313" key="8">
    <source>
        <dbReference type="Proteomes" id="UP000094172"/>
    </source>
</evidence>
<keyword evidence="8" id="KW-1185">Reference proteome</keyword>
<feature type="transmembrane region" description="Helical" evidence="6">
    <location>
        <begin position="63"/>
        <end position="85"/>
    </location>
</feature>
<evidence type="ECO:0000313" key="7">
    <source>
        <dbReference type="EMBL" id="ODR95837.1"/>
    </source>
</evidence>
<dbReference type="RefSeq" id="WP_069444030.1">
    <property type="nucleotide sequence ID" value="NZ_LPWE01000010.1"/>
</dbReference>
<evidence type="ECO:0000256" key="1">
    <source>
        <dbReference type="ARBA" id="ARBA00004141"/>
    </source>
</evidence>
<evidence type="ECO:0008006" key="9">
    <source>
        <dbReference type="Google" id="ProtNLM"/>
    </source>
</evidence>
<keyword evidence="3 6" id="KW-1133">Transmembrane helix</keyword>
<comment type="caution">
    <text evidence="7">The sequence shown here is derived from an EMBL/GenBank/DDBJ whole genome shotgun (WGS) entry which is preliminary data.</text>
</comment>
<dbReference type="EMBL" id="LPWE01000010">
    <property type="protein sequence ID" value="ODR95837.1"/>
    <property type="molecule type" value="Genomic_DNA"/>
</dbReference>
<protein>
    <recommendedName>
        <fullName evidence="9">Cysteine biosynthesis protein CysZ</fullName>
    </recommendedName>
</protein>
<keyword evidence="2 6" id="KW-0812">Transmembrane</keyword>
<dbReference type="STRING" id="1774970.AUC70_02950"/>
<name>A0A1E3VQM5_9HYPH</name>
<feature type="region of interest" description="Disordered" evidence="5">
    <location>
        <begin position="221"/>
        <end position="242"/>
    </location>
</feature>
<dbReference type="InterPro" id="IPR059112">
    <property type="entry name" value="CysZ/EI24"/>
</dbReference>
<feature type="transmembrane region" description="Helical" evidence="6">
    <location>
        <begin position="20"/>
        <end position="43"/>
    </location>
</feature>
<dbReference type="NCBIfam" id="NF009407">
    <property type="entry name" value="PRK12768.1"/>
    <property type="match status" value="1"/>
</dbReference>
<feature type="transmembrane region" description="Helical" evidence="6">
    <location>
        <begin position="114"/>
        <end position="135"/>
    </location>
</feature>
<dbReference type="Pfam" id="PF07264">
    <property type="entry name" value="EI24"/>
    <property type="match status" value="1"/>
</dbReference>
<proteinExistence type="predicted"/>
<feature type="transmembrane region" description="Helical" evidence="6">
    <location>
        <begin position="180"/>
        <end position="204"/>
    </location>
</feature>